<accession>A0ABR4DXM5</accession>
<dbReference type="EMBL" id="JBAWTH010000146">
    <property type="protein sequence ID" value="KAL2274914.1"/>
    <property type="molecule type" value="Genomic_DNA"/>
</dbReference>
<dbReference type="Proteomes" id="UP001600888">
    <property type="component" value="Unassembled WGS sequence"/>
</dbReference>
<protein>
    <submittedName>
        <fullName evidence="2">Uncharacterized protein</fullName>
    </submittedName>
</protein>
<keyword evidence="3" id="KW-1185">Reference proteome</keyword>
<comment type="caution">
    <text evidence="2">The sequence shown here is derived from an EMBL/GenBank/DDBJ whole genome shotgun (WGS) entry which is preliminary data.</text>
</comment>
<feature type="chain" id="PRO_5046224536" evidence="1">
    <location>
        <begin position="19"/>
        <end position="131"/>
    </location>
</feature>
<name>A0ABR4DXM5_9PEZI</name>
<keyword evidence="1" id="KW-0732">Signal</keyword>
<reference evidence="2 3" key="1">
    <citation type="submission" date="2024-03" db="EMBL/GenBank/DDBJ databases">
        <title>A high-quality draft genome sequence of Diaporthe vaccinii, a causative agent of upright dieback and viscid rot disease in cranberry plants.</title>
        <authorList>
            <person name="Sarrasin M."/>
            <person name="Lang B.F."/>
            <person name="Burger G."/>
        </authorList>
    </citation>
    <scope>NUCLEOTIDE SEQUENCE [LARGE SCALE GENOMIC DNA]</scope>
    <source>
        <strain evidence="2 3">IS7</strain>
    </source>
</reference>
<organism evidence="2 3">
    <name type="scientific">Diaporthe vaccinii</name>
    <dbReference type="NCBI Taxonomy" id="105482"/>
    <lineage>
        <taxon>Eukaryota</taxon>
        <taxon>Fungi</taxon>
        <taxon>Dikarya</taxon>
        <taxon>Ascomycota</taxon>
        <taxon>Pezizomycotina</taxon>
        <taxon>Sordariomycetes</taxon>
        <taxon>Sordariomycetidae</taxon>
        <taxon>Diaporthales</taxon>
        <taxon>Diaporthaceae</taxon>
        <taxon>Diaporthe</taxon>
        <taxon>Diaporthe eres species complex</taxon>
    </lineage>
</organism>
<evidence type="ECO:0000313" key="2">
    <source>
        <dbReference type="EMBL" id="KAL2274914.1"/>
    </source>
</evidence>
<gene>
    <name evidence="2" type="ORF">FJTKL_02651</name>
</gene>
<feature type="signal peptide" evidence="1">
    <location>
        <begin position="1"/>
        <end position="18"/>
    </location>
</feature>
<sequence>MSLLIQVIWLVWAGLRSSRRQGSKVDRIRSVVGFGRCHRGWPVLFLDLGRQSLLGMISVGPSQVNVVMMLRAARPTVSQMGQVWDMPGEEGRWKRGQKKAIPSGMMEATLVFIKGAGAGMVQEHSGSDKEM</sequence>
<evidence type="ECO:0000256" key="1">
    <source>
        <dbReference type="SAM" id="SignalP"/>
    </source>
</evidence>
<proteinExistence type="predicted"/>
<evidence type="ECO:0000313" key="3">
    <source>
        <dbReference type="Proteomes" id="UP001600888"/>
    </source>
</evidence>